<evidence type="ECO:0000256" key="3">
    <source>
        <dbReference type="ARBA" id="ARBA00022692"/>
    </source>
</evidence>
<dbReference type="Gene3D" id="1.20.950.20">
    <property type="entry name" value="Transmembrane di-heme cytochromes, Chain C"/>
    <property type="match status" value="1"/>
</dbReference>
<sequence>MSLLPSPEPRTTPVWDLFVRLFHWGLAATVGVAAVTGFFGGAGRLQGHLTAGLIAAALVLARMVWGFCGPTHARFADFVPSPAALRAHLRAEDGRHLGHNPLGALMVLAVLAAVLVLAVTGLLMLGGMFRIGPFAAGTSFAAGWGAREWHETLAIGVLGLIALHLGGVAFESRRSRENLARAMLDGRKELRPGDAPAAEIPARPVLAFTLLAGLGAALVAGNAVLAARPVPGQPVAQIDPVTAAECGACHMVYHPSLLPRAGWQALIAGLPSHFGEDASLAPATAREIEGWLTAHAAETTETLPAKLFARTAPEAPFTITATRAWARLHEDLPEALFRTKPVGSRANCAACHPDAVSGRFSPFALSIPKE</sequence>
<feature type="transmembrane region" description="Helical" evidence="6">
    <location>
        <begin position="205"/>
        <end position="227"/>
    </location>
</feature>
<dbReference type="RefSeq" id="WP_377390658.1">
    <property type="nucleotide sequence ID" value="NZ_JBHUIX010000012.1"/>
</dbReference>
<keyword evidence="4 6" id="KW-1133">Transmembrane helix</keyword>
<gene>
    <name evidence="8" type="ORF">ACFSM0_11995</name>
</gene>
<comment type="subcellular location">
    <subcellularLocation>
        <location evidence="1">Cell membrane</location>
        <topology evidence="1">Multi-pass membrane protein</topology>
    </subcellularLocation>
</comment>
<evidence type="ECO:0000256" key="6">
    <source>
        <dbReference type="SAM" id="Phobius"/>
    </source>
</evidence>
<reference evidence="9" key="1">
    <citation type="journal article" date="2019" name="Int. J. Syst. Evol. Microbiol.">
        <title>The Global Catalogue of Microorganisms (GCM) 10K type strain sequencing project: providing services to taxonomists for standard genome sequencing and annotation.</title>
        <authorList>
            <consortium name="The Broad Institute Genomics Platform"/>
            <consortium name="The Broad Institute Genome Sequencing Center for Infectious Disease"/>
            <person name="Wu L."/>
            <person name="Ma J."/>
        </authorList>
    </citation>
    <scope>NUCLEOTIDE SEQUENCE [LARGE SCALE GENOMIC DNA]</scope>
    <source>
        <strain evidence="9">CCUG 55131</strain>
    </source>
</reference>
<name>A0ABW5AAF2_9RHOB</name>
<evidence type="ECO:0000256" key="2">
    <source>
        <dbReference type="ARBA" id="ARBA00022475"/>
    </source>
</evidence>
<organism evidence="8 9">
    <name type="scientific">Rhodobacter lacus</name>
    <dbReference type="NCBI Taxonomy" id="1641972"/>
    <lineage>
        <taxon>Bacteria</taxon>
        <taxon>Pseudomonadati</taxon>
        <taxon>Pseudomonadota</taxon>
        <taxon>Alphaproteobacteria</taxon>
        <taxon>Rhodobacterales</taxon>
        <taxon>Rhodobacter group</taxon>
        <taxon>Rhodobacter</taxon>
    </lineage>
</organism>
<keyword evidence="3 6" id="KW-0812">Transmembrane</keyword>
<dbReference type="InterPro" id="IPR051542">
    <property type="entry name" value="Hydrogenase_cytochrome"/>
</dbReference>
<feature type="transmembrane region" description="Helical" evidence="6">
    <location>
        <begin position="45"/>
        <end position="65"/>
    </location>
</feature>
<protein>
    <submittedName>
        <fullName evidence="8">Cytochrome b/b6 domain-containing protein</fullName>
    </submittedName>
</protein>
<evidence type="ECO:0000256" key="5">
    <source>
        <dbReference type="ARBA" id="ARBA00023136"/>
    </source>
</evidence>
<accession>A0ABW5AAF2</accession>
<proteinExistence type="predicted"/>
<keyword evidence="2" id="KW-1003">Cell membrane</keyword>
<dbReference type="SUPFAM" id="SSF81342">
    <property type="entry name" value="Transmembrane di-heme cytochromes"/>
    <property type="match status" value="1"/>
</dbReference>
<keyword evidence="9" id="KW-1185">Reference proteome</keyword>
<comment type="caution">
    <text evidence="8">The sequence shown here is derived from an EMBL/GenBank/DDBJ whole genome shotgun (WGS) entry which is preliminary data.</text>
</comment>
<evidence type="ECO:0000313" key="8">
    <source>
        <dbReference type="EMBL" id="MFD2174816.1"/>
    </source>
</evidence>
<dbReference type="InterPro" id="IPR018588">
    <property type="entry name" value="Dihaem_cytochrome-c"/>
</dbReference>
<dbReference type="EMBL" id="JBHUIX010000012">
    <property type="protein sequence ID" value="MFD2174816.1"/>
    <property type="molecule type" value="Genomic_DNA"/>
</dbReference>
<evidence type="ECO:0000256" key="1">
    <source>
        <dbReference type="ARBA" id="ARBA00004651"/>
    </source>
</evidence>
<feature type="transmembrane region" description="Helical" evidence="6">
    <location>
        <begin position="149"/>
        <end position="170"/>
    </location>
</feature>
<evidence type="ECO:0000256" key="4">
    <source>
        <dbReference type="ARBA" id="ARBA00022989"/>
    </source>
</evidence>
<evidence type="ECO:0000259" key="7">
    <source>
        <dbReference type="Pfam" id="PF01292"/>
    </source>
</evidence>
<dbReference type="PANTHER" id="PTHR30485">
    <property type="entry name" value="NI/FE-HYDROGENASE 1 B-TYPE CYTOCHROME SUBUNIT"/>
    <property type="match status" value="1"/>
</dbReference>
<keyword evidence="5 6" id="KW-0472">Membrane</keyword>
<dbReference type="PANTHER" id="PTHR30485:SF2">
    <property type="entry name" value="BLL0597 PROTEIN"/>
    <property type="match status" value="1"/>
</dbReference>
<dbReference type="Pfam" id="PF01292">
    <property type="entry name" value="Ni_hydr_CYTB"/>
    <property type="match status" value="1"/>
</dbReference>
<dbReference type="Pfam" id="PF09626">
    <property type="entry name" value="DHC"/>
    <property type="match status" value="1"/>
</dbReference>
<dbReference type="InterPro" id="IPR016174">
    <property type="entry name" value="Di-haem_cyt_TM"/>
</dbReference>
<dbReference type="Proteomes" id="UP001597413">
    <property type="component" value="Unassembled WGS sequence"/>
</dbReference>
<feature type="transmembrane region" description="Helical" evidence="6">
    <location>
        <begin position="105"/>
        <end position="129"/>
    </location>
</feature>
<evidence type="ECO:0000313" key="9">
    <source>
        <dbReference type="Proteomes" id="UP001597413"/>
    </source>
</evidence>
<feature type="domain" description="Cytochrome b561 bacterial/Ni-hydrogenase" evidence="7">
    <location>
        <begin position="14"/>
        <end position="186"/>
    </location>
</feature>
<feature type="transmembrane region" description="Helical" evidence="6">
    <location>
        <begin position="21"/>
        <end position="39"/>
    </location>
</feature>
<dbReference type="InterPro" id="IPR011577">
    <property type="entry name" value="Cyt_b561_bac/Ni-Hgenase"/>
</dbReference>